<evidence type="ECO:0000313" key="6">
    <source>
        <dbReference type="EMBL" id="CUS20405.1"/>
    </source>
</evidence>
<dbReference type="NCBIfam" id="TIGR00094">
    <property type="entry name" value="tRNA_TruD_broad"/>
    <property type="match status" value="1"/>
</dbReference>
<comment type="similarity">
    <text evidence="1">Belongs to the pseudouridine synthase TruD family.</text>
</comment>
<feature type="region of interest" description="Disordered" evidence="4">
    <location>
        <begin position="1"/>
        <end position="39"/>
    </location>
</feature>
<accession>A0A0P1KP83</accession>
<dbReference type="Gene3D" id="3.30.2350.20">
    <property type="entry name" value="TruD, catalytic domain"/>
    <property type="match status" value="2"/>
</dbReference>
<reference evidence="7" key="1">
    <citation type="submission" date="2015-10" db="EMBL/GenBank/DDBJ databases">
        <authorList>
            <person name="Devillers H."/>
        </authorList>
    </citation>
    <scope>NUCLEOTIDE SEQUENCE [LARGE SCALE GENOMIC DNA]</scope>
</reference>
<dbReference type="FunFam" id="3.30.2350.20:FF:000011">
    <property type="entry name" value="Pseudouridine synthase"/>
    <property type="match status" value="1"/>
</dbReference>
<keyword evidence="7" id="KW-1185">Reference proteome</keyword>
<protein>
    <submittedName>
        <fullName evidence="6">LAQU0S01e05864g1_1</fullName>
    </submittedName>
</protein>
<dbReference type="Pfam" id="PF01142">
    <property type="entry name" value="TruD"/>
    <property type="match status" value="1"/>
</dbReference>
<dbReference type="InterPro" id="IPR001656">
    <property type="entry name" value="PsdUridine_synth_TruD"/>
</dbReference>
<dbReference type="GO" id="GO:0009982">
    <property type="term" value="F:pseudouridine synthase activity"/>
    <property type="evidence" value="ECO:0007669"/>
    <property type="project" value="InterPro"/>
</dbReference>
<dbReference type="CDD" id="cd02576">
    <property type="entry name" value="PseudoU_synth_ScPUS7"/>
    <property type="match status" value="1"/>
</dbReference>
<dbReference type="Proteomes" id="UP000236544">
    <property type="component" value="Unassembled WGS sequence"/>
</dbReference>
<dbReference type="PIRSF" id="PIRSF037016">
    <property type="entry name" value="Pseudouridin_synth_euk_prd"/>
    <property type="match status" value="1"/>
</dbReference>
<dbReference type="InterPro" id="IPR042214">
    <property type="entry name" value="TruD_catalytic"/>
</dbReference>
<keyword evidence="2" id="KW-0413">Isomerase</keyword>
<dbReference type="EMBL" id="LN890560">
    <property type="protein sequence ID" value="CUS20405.1"/>
    <property type="molecule type" value="Genomic_DNA"/>
</dbReference>
<dbReference type="InterPro" id="IPR011760">
    <property type="entry name" value="PsdUridine_synth_TruD_insert"/>
</dbReference>
<evidence type="ECO:0000259" key="5">
    <source>
        <dbReference type="PROSITE" id="PS50984"/>
    </source>
</evidence>
<name>A0A0P1KP83_9SACH</name>
<proteinExistence type="inferred from homology"/>
<dbReference type="SUPFAM" id="SSF55120">
    <property type="entry name" value="Pseudouridine synthase"/>
    <property type="match status" value="1"/>
</dbReference>
<organism evidence="6 7">
    <name type="scientific">Lachancea quebecensis</name>
    <dbReference type="NCBI Taxonomy" id="1654605"/>
    <lineage>
        <taxon>Eukaryota</taxon>
        <taxon>Fungi</taxon>
        <taxon>Dikarya</taxon>
        <taxon>Ascomycota</taxon>
        <taxon>Saccharomycotina</taxon>
        <taxon>Saccharomycetes</taxon>
        <taxon>Saccharomycetales</taxon>
        <taxon>Saccharomycetaceae</taxon>
        <taxon>Lachancea</taxon>
    </lineage>
</organism>
<evidence type="ECO:0000256" key="3">
    <source>
        <dbReference type="SAM" id="Coils"/>
    </source>
</evidence>
<feature type="domain" description="TRUD" evidence="5">
    <location>
        <begin position="341"/>
        <end position="590"/>
    </location>
</feature>
<dbReference type="PANTHER" id="PTHR13326">
    <property type="entry name" value="TRNA PSEUDOURIDINE SYNTHASE D"/>
    <property type="match status" value="1"/>
</dbReference>
<feature type="compositionally biased region" description="Basic and acidic residues" evidence="4">
    <location>
        <begin position="1"/>
        <end position="11"/>
    </location>
</feature>
<dbReference type="InterPro" id="IPR020103">
    <property type="entry name" value="PsdUridine_synth_cat_dom_sf"/>
</dbReference>
<feature type="coiled-coil region" evidence="3">
    <location>
        <begin position="92"/>
        <end position="119"/>
    </location>
</feature>
<sequence>MSDIEDKKRSNEAIAADAGSESIPDSHQDKKTKVMGPEGISESDVGITKFLTHNIPGFFGQIKQRYTDFMVNEIDKQGNVVYLTDKGFKMPKAPKKSKEEETEEELAEAERRKQFKVDEDLRAQLVELLGEEDVVKIEDSYKNVTKMETSRKFDGKAERTKIHQLLRAAFNNQLESVTSPENTFLIALANRKSRVNKKDLVERNKDANGVENWGYGPSKNFIHFTMYKENKDTMDVANVLSKFLKIPTRFIRFAGTKDRRAITCQRMSISKINIDRLNALNRALKGVVLGGFKFDDESLSLGDLKGNEFTIAIRDVKVAEDSTVPLEQILADGCAFIKENGFINYFGMQRFGTFSVSTHEVGKCLLLEQWEKAANLILAEQENVLPISKEARKIWSETKDPVAALKRMPRQCVAENAILHSLADQARNGDSAGNYLHCINKIPRNLRTMYGHAYQSYVWNTVTSKRIELFGLKVVAGDLVIDESAQQGSNVNKTSGDADAEEEDDFTEDLREAQFVRARPVTQEEVDAGKFSIEDVVLPSPGFDVVYPTNESLRQIYVDVMSRDGLDPFNMRRKIRDFSLAGSYRNIIHKPQDLSFKVLHYSSPTQQLINTDLEILNNKKGKENGQKYMKDKLARFPEDKGGDSTAVILSFKLGVSAYATMLLRELMKLETSRRGDMCDVKTHPEQGK</sequence>
<evidence type="ECO:0000256" key="2">
    <source>
        <dbReference type="ARBA" id="ARBA00023235"/>
    </source>
</evidence>
<dbReference type="OrthoDB" id="447290at2759"/>
<evidence type="ECO:0000313" key="7">
    <source>
        <dbReference type="Proteomes" id="UP000236544"/>
    </source>
</evidence>
<evidence type="ECO:0000256" key="1">
    <source>
        <dbReference type="ARBA" id="ARBA00007953"/>
    </source>
</evidence>
<dbReference type="PANTHER" id="PTHR13326:SF21">
    <property type="entry name" value="PSEUDOURIDYLATE SYNTHASE PUS7L"/>
    <property type="match status" value="1"/>
</dbReference>
<dbReference type="PROSITE" id="PS50984">
    <property type="entry name" value="TRUD"/>
    <property type="match status" value="1"/>
</dbReference>
<dbReference type="AlphaFoldDB" id="A0A0P1KP83"/>
<dbReference type="GO" id="GO:0003723">
    <property type="term" value="F:RNA binding"/>
    <property type="evidence" value="ECO:0007669"/>
    <property type="project" value="InterPro"/>
</dbReference>
<dbReference type="GO" id="GO:0001522">
    <property type="term" value="P:pseudouridine synthesis"/>
    <property type="evidence" value="ECO:0007669"/>
    <property type="project" value="InterPro"/>
</dbReference>
<gene>
    <name evidence="6" type="ORF">LAQU0_S01e05864g</name>
</gene>
<keyword evidence="3" id="KW-0175">Coiled coil</keyword>
<dbReference type="GO" id="GO:0005634">
    <property type="term" value="C:nucleus"/>
    <property type="evidence" value="ECO:0007669"/>
    <property type="project" value="TreeGrafter"/>
</dbReference>
<evidence type="ECO:0000256" key="4">
    <source>
        <dbReference type="SAM" id="MobiDB-lite"/>
    </source>
</evidence>